<dbReference type="Gene3D" id="1.10.260.40">
    <property type="entry name" value="lambda repressor-like DNA-binding domains"/>
    <property type="match status" value="1"/>
</dbReference>
<dbReference type="SUPFAM" id="SSF53822">
    <property type="entry name" value="Periplasmic binding protein-like I"/>
    <property type="match status" value="1"/>
</dbReference>
<dbReference type="PROSITE" id="PS50932">
    <property type="entry name" value="HTH_LACI_2"/>
    <property type="match status" value="1"/>
</dbReference>
<evidence type="ECO:0000256" key="2">
    <source>
        <dbReference type="ARBA" id="ARBA00023125"/>
    </source>
</evidence>
<dbReference type="InterPro" id="IPR010982">
    <property type="entry name" value="Lambda_DNA-bd_dom_sf"/>
</dbReference>
<dbReference type="Proteomes" id="UP000236743">
    <property type="component" value="Unassembled WGS sequence"/>
</dbReference>
<dbReference type="SMART" id="SM00354">
    <property type="entry name" value="HTH_LACI"/>
    <property type="match status" value="1"/>
</dbReference>
<keyword evidence="3" id="KW-0804">Transcription</keyword>
<dbReference type="Pfam" id="PF00356">
    <property type="entry name" value="LacI"/>
    <property type="match status" value="1"/>
</dbReference>
<dbReference type="PANTHER" id="PTHR30146">
    <property type="entry name" value="LACI-RELATED TRANSCRIPTIONAL REPRESSOR"/>
    <property type="match status" value="1"/>
</dbReference>
<feature type="domain" description="HTH lacI-type" evidence="4">
    <location>
        <begin position="6"/>
        <end position="60"/>
    </location>
</feature>
<proteinExistence type="predicted"/>
<keyword evidence="1" id="KW-0805">Transcription regulation</keyword>
<dbReference type="InterPro" id="IPR046335">
    <property type="entry name" value="LacI/GalR-like_sensor"/>
</dbReference>
<dbReference type="GO" id="GO:0003700">
    <property type="term" value="F:DNA-binding transcription factor activity"/>
    <property type="evidence" value="ECO:0007669"/>
    <property type="project" value="TreeGrafter"/>
</dbReference>
<name>A0A1H6D911_9HYPH</name>
<dbReference type="CDD" id="cd01392">
    <property type="entry name" value="HTH_LacI"/>
    <property type="match status" value="1"/>
</dbReference>
<gene>
    <name evidence="5" type="ORF">SAMN04488115_11742</name>
</gene>
<protein>
    <submittedName>
        <fullName evidence="5">Transcriptional regulator, LacI family</fullName>
    </submittedName>
</protein>
<dbReference type="InterPro" id="IPR000843">
    <property type="entry name" value="HTH_LacI"/>
</dbReference>
<accession>A0A1H6D911</accession>
<sequence length="340" mass="35667">MKATITTIRDVAARAGCSIATVSRVVSGTGPASAAMRARVQAAVADLGFKPSMPGRSTRQALGVLVPSVTNPVFAAALAGIQHCARVAGLSVIITQSDYDPLREADAVKALIEERPLGLVLTVCNPDTSHGLRHAADLGVPTVLVYNEATSAYPAAVTVDNRAALSDLVGELVALGHRSILFVAGRFSTSDRSYWRYEGYCDAMLLAGLKTLPPVEVDFIEGASDIDLTSAFSRCSPTAIVASNDLLALTVIASVRRMGFDVPGDISVTGFDGIELGRLVTPRLTTIEQPSYTMGVSAASLLLDIVAGRAIPRPIRASHVFRRGRTIAPVSTKTCPSPNL</sequence>
<evidence type="ECO:0000313" key="6">
    <source>
        <dbReference type="Proteomes" id="UP000236743"/>
    </source>
</evidence>
<dbReference type="Gene3D" id="3.40.50.2300">
    <property type="match status" value="2"/>
</dbReference>
<dbReference type="CDD" id="cd06282">
    <property type="entry name" value="PBP1_LacI-like"/>
    <property type="match status" value="1"/>
</dbReference>
<organism evidence="5 6">
    <name type="scientific">Bosea lathyri</name>
    <dbReference type="NCBI Taxonomy" id="1036778"/>
    <lineage>
        <taxon>Bacteria</taxon>
        <taxon>Pseudomonadati</taxon>
        <taxon>Pseudomonadota</taxon>
        <taxon>Alphaproteobacteria</taxon>
        <taxon>Hyphomicrobiales</taxon>
        <taxon>Boseaceae</taxon>
        <taxon>Bosea</taxon>
    </lineage>
</organism>
<evidence type="ECO:0000256" key="1">
    <source>
        <dbReference type="ARBA" id="ARBA00023015"/>
    </source>
</evidence>
<evidence type="ECO:0000313" key="5">
    <source>
        <dbReference type="EMBL" id="SEG80966.1"/>
    </source>
</evidence>
<keyword evidence="6" id="KW-1185">Reference proteome</keyword>
<dbReference type="EMBL" id="FNUY01000017">
    <property type="protein sequence ID" value="SEG80966.1"/>
    <property type="molecule type" value="Genomic_DNA"/>
</dbReference>
<dbReference type="PANTHER" id="PTHR30146:SF138">
    <property type="entry name" value="TRANSCRIPTIONAL REGULATORY PROTEIN"/>
    <property type="match status" value="1"/>
</dbReference>
<keyword evidence="2" id="KW-0238">DNA-binding</keyword>
<dbReference type="Pfam" id="PF13377">
    <property type="entry name" value="Peripla_BP_3"/>
    <property type="match status" value="1"/>
</dbReference>
<dbReference type="AlphaFoldDB" id="A0A1H6D911"/>
<evidence type="ECO:0000256" key="3">
    <source>
        <dbReference type="ARBA" id="ARBA00023163"/>
    </source>
</evidence>
<evidence type="ECO:0000259" key="4">
    <source>
        <dbReference type="PROSITE" id="PS50932"/>
    </source>
</evidence>
<dbReference type="SUPFAM" id="SSF47413">
    <property type="entry name" value="lambda repressor-like DNA-binding domains"/>
    <property type="match status" value="1"/>
</dbReference>
<dbReference type="InterPro" id="IPR028082">
    <property type="entry name" value="Peripla_BP_I"/>
</dbReference>
<reference evidence="5 6" key="1">
    <citation type="submission" date="2016-10" db="EMBL/GenBank/DDBJ databases">
        <authorList>
            <person name="de Groot N.N."/>
        </authorList>
    </citation>
    <scope>NUCLEOTIDE SEQUENCE [LARGE SCALE GENOMIC DNA]</scope>
    <source>
        <strain evidence="5 6">DSM 26656</strain>
    </source>
</reference>
<dbReference type="GO" id="GO:0000976">
    <property type="term" value="F:transcription cis-regulatory region binding"/>
    <property type="evidence" value="ECO:0007669"/>
    <property type="project" value="TreeGrafter"/>
</dbReference>